<dbReference type="GO" id="GO:0016020">
    <property type="term" value="C:membrane"/>
    <property type="evidence" value="ECO:0007669"/>
    <property type="project" value="UniProtKB-SubCell"/>
</dbReference>
<dbReference type="InterPro" id="IPR049326">
    <property type="entry name" value="Rhodopsin_dom_fungi"/>
</dbReference>
<dbReference type="Pfam" id="PF20684">
    <property type="entry name" value="Fung_rhodopsin"/>
    <property type="match status" value="1"/>
</dbReference>
<dbReference type="PANTHER" id="PTHR33048">
    <property type="entry name" value="PTH11-LIKE INTEGRAL MEMBRANE PROTEIN (AFU_ORTHOLOGUE AFUA_5G11245)"/>
    <property type="match status" value="1"/>
</dbReference>
<keyword evidence="2 6" id="KW-0812">Transmembrane</keyword>
<keyword evidence="4 6" id="KW-0472">Membrane</keyword>
<evidence type="ECO:0000313" key="8">
    <source>
        <dbReference type="EMBL" id="KAL1584123.1"/>
    </source>
</evidence>
<comment type="similarity">
    <text evidence="5">Belongs to the SAT4 family.</text>
</comment>
<evidence type="ECO:0000256" key="3">
    <source>
        <dbReference type="ARBA" id="ARBA00022989"/>
    </source>
</evidence>
<evidence type="ECO:0000313" key="9">
    <source>
        <dbReference type="Proteomes" id="UP000803884"/>
    </source>
</evidence>
<reference evidence="8 9" key="1">
    <citation type="journal article" date="2020" name="Microbiol. Resour. Announc.">
        <title>Draft Genome Sequence of a Cladosporium Species Isolated from the Mesophotic Ascidian Didemnum maculosum.</title>
        <authorList>
            <person name="Gioti A."/>
            <person name="Siaperas R."/>
            <person name="Nikolaivits E."/>
            <person name="Le Goff G."/>
            <person name="Ouazzani J."/>
            <person name="Kotoulas G."/>
            <person name="Topakas E."/>
        </authorList>
    </citation>
    <scope>NUCLEOTIDE SEQUENCE [LARGE SCALE GENOMIC DNA]</scope>
    <source>
        <strain evidence="8 9">TM138-S3</strain>
    </source>
</reference>
<comment type="caution">
    <text evidence="8">The sequence shown here is derived from an EMBL/GenBank/DDBJ whole genome shotgun (WGS) entry which is preliminary data.</text>
</comment>
<feature type="transmembrane region" description="Helical" evidence="6">
    <location>
        <begin position="145"/>
        <end position="168"/>
    </location>
</feature>
<keyword evidence="9" id="KW-1185">Reference proteome</keyword>
<evidence type="ECO:0000256" key="5">
    <source>
        <dbReference type="ARBA" id="ARBA00038359"/>
    </source>
</evidence>
<dbReference type="PANTHER" id="PTHR33048:SF47">
    <property type="entry name" value="INTEGRAL MEMBRANE PROTEIN-RELATED"/>
    <property type="match status" value="1"/>
</dbReference>
<dbReference type="InterPro" id="IPR052337">
    <property type="entry name" value="SAT4-like"/>
</dbReference>
<comment type="subcellular location">
    <subcellularLocation>
        <location evidence="1">Membrane</location>
        <topology evidence="1">Multi-pass membrane protein</topology>
    </subcellularLocation>
</comment>
<feature type="transmembrane region" description="Helical" evidence="6">
    <location>
        <begin position="108"/>
        <end position="125"/>
    </location>
</feature>
<dbReference type="Proteomes" id="UP000803884">
    <property type="component" value="Unassembled WGS sequence"/>
</dbReference>
<gene>
    <name evidence="8" type="ORF">WHR41_07318</name>
</gene>
<organism evidence="8 9">
    <name type="scientific">Cladosporium halotolerans</name>
    <dbReference type="NCBI Taxonomy" id="1052096"/>
    <lineage>
        <taxon>Eukaryota</taxon>
        <taxon>Fungi</taxon>
        <taxon>Dikarya</taxon>
        <taxon>Ascomycota</taxon>
        <taxon>Pezizomycotina</taxon>
        <taxon>Dothideomycetes</taxon>
        <taxon>Dothideomycetidae</taxon>
        <taxon>Cladosporiales</taxon>
        <taxon>Cladosporiaceae</taxon>
        <taxon>Cladosporium</taxon>
    </lineage>
</organism>
<dbReference type="GeneID" id="96008761"/>
<evidence type="ECO:0000256" key="1">
    <source>
        <dbReference type="ARBA" id="ARBA00004141"/>
    </source>
</evidence>
<sequence length="388" mass="42275">MSSEHAPSPNVPGQVSDWAPTPISEGFGAKEIGWQALGPAIACTALATAVVALRWYTRCRIARCLGLDDIIILFSIMLSWCMTAIIGAELNEGLGVYEGGRPVDTQHLAKLVIINNNLWALAVNITKASILAQYLRIFSNRLTRIFCYILLTLLVPAACWSIFAGTFLCAPVAKLWEPRLQGHCMDPRVYWLSAAAVNISMDFTVLLLPLPAIAQLRLPQKQKLCLVVMFVLGFFVCAVSVVRLALVFFLERSGRLIESGIQAITWSAVEVNIGIVCASLIALKPLLAHFWPGLLAETELPRHCMRISMVQTSVDDSRGVVARVTSTSSPIPPVLPALIKEKRSGSFLHRASLATTLFGAPQAEGVSFVGMINAGMSLYSRKDTLTER</sequence>
<dbReference type="RefSeq" id="XP_069227229.1">
    <property type="nucleotide sequence ID" value="XM_069375923.1"/>
</dbReference>
<evidence type="ECO:0000259" key="7">
    <source>
        <dbReference type="Pfam" id="PF20684"/>
    </source>
</evidence>
<evidence type="ECO:0000256" key="2">
    <source>
        <dbReference type="ARBA" id="ARBA00022692"/>
    </source>
</evidence>
<protein>
    <recommendedName>
        <fullName evidence="7">Rhodopsin domain-containing protein</fullName>
    </recommendedName>
</protein>
<name>A0AB34KG61_9PEZI</name>
<keyword evidence="3 6" id="KW-1133">Transmembrane helix</keyword>
<feature type="transmembrane region" description="Helical" evidence="6">
    <location>
        <begin position="65"/>
        <end position="88"/>
    </location>
</feature>
<proteinExistence type="inferred from homology"/>
<feature type="transmembrane region" description="Helical" evidence="6">
    <location>
        <begin position="32"/>
        <end position="53"/>
    </location>
</feature>
<dbReference type="EMBL" id="JAAQHG020000028">
    <property type="protein sequence ID" value="KAL1584123.1"/>
    <property type="molecule type" value="Genomic_DNA"/>
</dbReference>
<feature type="domain" description="Rhodopsin" evidence="7">
    <location>
        <begin position="53"/>
        <end position="288"/>
    </location>
</feature>
<evidence type="ECO:0000256" key="6">
    <source>
        <dbReference type="SAM" id="Phobius"/>
    </source>
</evidence>
<feature type="transmembrane region" description="Helical" evidence="6">
    <location>
        <begin position="224"/>
        <end position="249"/>
    </location>
</feature>
<feature type="transmembrane region" description="Helical" evidence="6">
    <location>
        <begin position="188"/>
        <end position="212"/>
    </location>
</feature>
<dbReference type="AlphaFoldDB" id="A0AB34KG61"/>
<accession>A0AB34KG61</accession>
<evidence type="ECO:0000256" key="4">
    <source>
        <dbReference type="ARBA" id="ARBA00023136"/>
    </source>
</evidence>